<evidence type="ECO:0000256" key="1">
    <source>
        <dbReference type="SAM" id="Phobius"/>
    </source>
</evidence>
<name>A0A382XYQ3_9ZZZZ</name>
<dbReference type="SUPFAM" id="SSF103501">
    <property type="entry name" value="Respiratory nitrate reductase 1 gamma chain"/>
    <property type="match status" value="1"/>
</dbReference>
<accession>A0A382XYQ3</accession>
<protein>
    <recommendedName>
        <fullName evidence="3">NarG-like domain-containing protein</fullName>
    </recommendedName>
</protein>
<feature type="transmembrane region" description="Helical" evidence="1">
    <location>
        <begin position="153"/>
        <end position="173"/>
    </location>
</feature>
<feature type="transmembrane region" description="Helical" evidence="1">
    <location>
        <begin position="217"/>
        <end position="243"/>
    </location>
</feature>
<dbReference type="EMBL" id="UINC01171395">
    <property type="protein sequence ID" value="SVD75939.1"/>
    <property type="molecule type" value="Genomic_DNA"/>
</dbReference>
<dbReference type="AlphaFoldDB" id="A0A382XYQ3"/>
<keyword evidence="1" id="KW-0472">Membrane</keyword>
<feature type="non-terminal residue" evidence="2">
    <location>
        <position position="244"/>
    </location>
</feature>
<organism evidence="2">
    <name type="scientific">marine metagenome</name>
    <dbReference type="NCBI Taxonomy" id="408172"/>
    <lineage>
        <taxon>unclassified sequences</taxon>
        <taxon>metagenomes</taxon>
        <taxon>ecological metagenomes</taxon>
    </lineage>
</organism>
<sequence>MTENSPHQVPTLFYILAFIAMGYLIYNLRRLFTVHIGKAEERPLNFFSQLLNSLSFGVGQRKVYSRRFTFASIMHFLMGWGFMELFFATTVDFFTARGWLLEYLPGFDTPWFAALNDTGGIMLVAGVCMALWRRHFNKPETLPHKPVSGRENILGDTGILIAILIVAIGGFLAEAARLAVDQPETAIFSYMGYAIVHLLPLETWAALKLNLWWSHAVVSLIFIAILPTTKMFHAIAVVVNVGLT</sequence>
<evidence type="ECO:0008006" key="3">
    <source>
        <dbReference type="Google" id="ProtNLM"/>
    </source>
</evidence>
<proteinExistence type="predicted"/>
<feature type="transmembrane region" description="Helical" evidence="1">
    <location>
        <begin position="12"/>
        <end position="28"/>
    </location>
</feature>
<dbReference type="InterPro" id="IPR036197">
    <property type="entry name" value="NarG-like_sf"/>
</dbReference>
<reference evidence="2" key="1">
    <citation type="submission" date="2018-05" db="EMBL/GenBank/DDBJ databases">
        <authorList>
            <person name="Lanie J.A."/>
            <person name="Ng W.-L."/>
            <person name="Kazmierczak K.M."/>
            <person name="Andrzejewski T.M."/>
            <person name="Davidsen T.M."/>
            <person name="Wayne K.J."/>
            <person name="Tettelin H."/>
            <person name="Glass J.I."/>
            <person name="Rusch D."/>
            <person name="Podicherti R."/>
            <person name="Tsui H.-C.T."/>
            <person name="Winkler M.E."/>
        </authorList>
    </citation>
    <scope>NUCLEOTIDE SEQUENCE</scope>
</reference>
<feature type="transmembrane region" description="Helical" evidence="1">
    <location>
        <begin position="111"/>
        <end position="132"/>
    </location>
</feature>
<evidence type="ECO:0000313" key="2">
    <source>
        <dbReference type="EMBL" id="SVD75939.1"/>
    </source>
</evidence>
<keyword evidence="1" id="KW-0812">Transmembrane</keyword>
<keyword evidence="1" id="KW-1133">Transmembrane helix</keyword>
<feature type="transmembrane region" description="Helical" evidence="1">
    <location>
        <begin position="68"/>
        <end position="91"/>
    </location>
</feature>
<feature type="transmembrane region" description="Helical" evidence="1">
    <location>
        <begin position="185"/>
        <end position="205"/>
    </location>
</feature>
<dbReference type="Gene3D" id="1.20.950.20">
    <property type="entry name" value="Transmembrane di-heme cytochromes, Chain C"/>
    <property type="match status" value="1"/>
</dbReference>
<gene>
    <name evidence="2" type="ORF">METZ01_LOCUS428793</name>
</gene>